<comment type="caution">
    <text evidence="5">The sequence shown here is derived from an EMBL/GenBank/DDBJ whole genome shotgun (WGS) entry which is preliminary data.</text>
</comment>
<feature type="domain" description="S-adenosyl-l-methionine hydroxide adenosyltransferase N-terminal" evidence="3">
    <location>
        <begin position="1"/>
        <end position="135"/>
    </location>
</feature>
<sequence length="253" mass="26947">MKGVILSINPNARVVDLTHAIPPQDIYEAAFSIYAAHSYFPKGTIHIIVVDPGVGSDRQAIVCQTESAFFVCPDNGVLSYLLQSIENGEKHPVDAVAIQNSAYYLSEVSNTFHGRDIFAPVAAHLSLGVRLDNIGPPTQTLVQLPIQVPELSGNTLTGEIVKIDRFGNAITNISETAIARLESASTGEMSIYEIRVGSARLNRLNRAYAESGIGKPLAIIGSCGLLEIAINGGNAKEGLGIKSGDPVVIQRLD</sequence>
<dbReference type="Proteomes" id="UP001174909">
    <property type="component" value="Unassembled WGS sequence"/>
</dbReference>
<dbReference type="SUPFAM" id="SSF101852">
    <property type="entry name" value="Bacterial fluorinating enzyme, C-terminal domain"/>
    <property type="match status" value="1"/>
</dbReference>
<dbReference type="PIRSF" id="PIRSF006779">
    <property type="entry name" value="UCP006779"/>
    <property type="match status" value="1"/>
</dbReference>
<dbReference type="EMBL" id="CASHTH010002784">
    <property type="protein sequence ID" value="CAI8035237.1"/>
    <property type="molecule type" value="Genomic_DNA"/>
</dbReference>
<protein>
    <submittedName>
        <fullName evidence="5">Chlorinase MJ1651</fullName>
    </submittedName>
</protein>
<dbReference type="InterPro" id="IPR023227">
    <property type="entry name" value="SAM_OH_AdoTrfase_C_sf"/>
</dbReference>
<dbReference type="InterPro" id="IPR023228">
    <property type="entry name" value="SAM_OH_AdoTrfase_N_sf"/>
</dbReference>
<reference evidence="5" key="1">
    <citation type="submission" date="2023-03" db="EMBL/GenBank/DDBJ databases">
        <authorList>
            <person name="Steffen K."/>
            <person name="Cardenas P."/>
        </authorList>
    </citation>
    <scope>NUCLEOTIDE SEQUENCE</scope>
</reference>
<feature type="domain" description="S-adenosyl-l-methionine hydroxide adenosyltransferase C-terminal" evidence="4">
    <location>
        <begin position="158"/>
        <end position="247"/>
    </location>
</feature>
<organism evidence="5 6">
    <name type="scientific">Geodia barretti</name>
    <name type="common">Barrett's horny sponge</name>
    <dbReference type="NCBI Taxonomy" id="519541"/>
    <lineage>
        <taxon>Eukaryota</taxon>
        <taxon>Metazoa</taxon>
        <taxon>Porifera</taxon>
        <taxon>Demospongiae</taxon>
        <taxon>Heteroscleromorpha</taxon>
        <taxon>Tetractinellida</taxon>
        <taxon>Astrophorina</taxon>
        <taxon>Geodiidae</taxon>
        <taxon>Geodia</taxon>
    </lineage>
</organism>
<keyword evidence="6" id="KW-1185">Reference proteome</keyword>
<dbReference type="Gene3D" id="3.40.50.10790">
    <property type="entry name" value="S-adenosyl-l-methionine hydroxide adenosyltransferase, N-terminal"/>
    <property type="match status" value="1"/>
</dbReference>
<evidence type="ECO:0000313" key="6">
    <source>
        <dbReference type="Proteomes" id="UP001174909"/>
    </source>
</evidence>
<dbReference type="AlphaFoldDB" id="A0AA35STV5"/>
<dbReference type="SUPFAM" id="SSF102522">
    <property type="entry name" value="Bacterial fluorinating enzyme, N-terminal domain"/>
    <property type="match status" value="1"/>
</dbReference>
<proteinExistence type="inferred from homology"/>
<gene>
    <name evidence="5" type="ORF">GBAR_LOCUS19781</name>
</gene>
<dbReference type="Pfam" id="PF20257">
    <property type="entry name" value="SAM_HAT_C"/>
    <property type="match status" value="1"/>
</dbReference>
<evidence type="ECO:0000259" key="4">
    <source>
        <dbReference type="Pfam" id="PF20257"/>
    </source>
</evidence>
<evidence type="ECO:0000259" key="3">
    <source>
        <dbReference type="Pfam" id="PF01887"/>
    </source>
</evidence>
<dbReference type="Gene3D" id="2.40.30.90">
    <property type="entry name" value="Bacterial fluorinating enzyme like"/>
    <property type="match status" value="1"/>
</dbReference>
<evidence type="ECO:0000256" key="1">
    <source>
        <dbReference type="ARBA" id="ARBA00022691"/>
    </source>
</evidence>
<dbReference type="Pfam" id="PF01887">
    <property type="entry name" value="SAM_HAT_N"/>
    <property type="match status" value="1"/>
</dbReference>
<accession>A0AA35STV5</accession>
<keyword evidence="1" id="KW-0949">S-adenosyl-L-methionine</keyword>
<evidence type="ECO:0000313" key="5">
    <source>
        <dbReference type="EMBL" id="CAI8035237.1"/>
    </source>
</evidence>
<dbReference type="PANTHER" id="PTHR35092:SF1">
    <property type="entry name" value="CHLORINASE MJ1651"/>
    <property type="match status" value="1"/>
</dbReference>
<dbReference type="InterPro" id="IPR046470">
    <property type="entry name" value="SAM_HAT_C"/>
</dbReference>
<dbReference type="PANTHER" id="PTHR35092">
    <property type="entry name" value="CHLORINASE MJ1651"/>
    <property type="match status" value="1"/>
</dbReference>
<comment type="similarity">
    <text evidence="2">Belongs to the SAM hydrolase / SAM-dependent halogenase family.</text>
</comment>
<dbReference type="InterPro" id="IPR046469">
    <property type="entry name" value="SAM_HAT_N"/>
</dbReference>
<dbReference type="InterPro" id="IPR002747">
    <property type="entry name" value="SAM_OH_AdoTrfase"/>
</dbReference>
<evidence type="ECO:0000256" key="2">
    <source>
        <dbReference type="ARBA" id="ARBA00024035"/>
    </source>
</evidence>
<name>A0AA35STV5_GEOBA</name>